<proteinExistence type="predicted"/>
<dbReference type="Pfam" id="PF06203">
    <property type="entry name" value="CCT"/>
    <property type="match status" value="1"/>
</dbReference>
<evidence type="ECO:0000259" key="4">
    <source>
        <dbReference type="PROSITE" id="PS51017"/>
    </source>
</evidence>
<protein>
    <recommendedName>
        <fullName evidence="4">CCT domain-containing protein</fullName>
    </recommendedName>
</protein>
<organism evidence="5 6">
    <name type="scientific">Erythranthe guttata</name>
    <name type="common">Yellow monkey flower</name>
    <name type="synonym">Mimulus guttatus</name>
    <dbReference type="NCBI Taxonomy" id="4155"/>
    <lineage>
        <taxon>Eukaryota</taxon>
        <taxon>Viridiplantae</taxon>
        <taxon>Streptophyta</taxon>
        <taxon>Embryophyta</taxon>
        <taxon>Tracheophyta</taxon>
        <taxon>Spermatophyta</taxon>
        <taxon>Magnoliopsida</taxon>
        <taxon>eudicotyledons</taxon>
        <taxon>Gunneridae</taxon>
        <taxon>Pentapetalae</taxon>
        <taxon>asterids</taxon>
        <taxon>lamiids</taxon>
        <taxon>Lamiales</taxon>
        <taxon>Phrymaceae</taxon>
        <taxon>Erythranthe</taxon>
    </lineage>
</organism>
<dbReference type="PANTHER" id="PTHR31319:SF101">
    <property type="entry name" value="TWO-COMPONENT RESPONSE REGULATOR-LIKE APRR5"/>
    <property type="match status" value="1"/>
</dbReference>
<dbReference type="InterPro" id="IPR045281">
    <property type="entry name" value="CONSTANS-like"/>
</dbReference>
<gene>
    <name evidence="5" type="ORF">MIMGU_mgv1a011899mg</name>
</gene>
<dbReference type="InterPro" id="IPR010402">
    <property type="entry name" value="CCT_domain"/>
</dbReference>
<dbReference type="AlphaFoldDB" id="A0A022PVR9"/>
<evidence type="ECO:0000256" key="1">
    <source>
        <dbReference type="ARBA" id="ARBA00004123"/>
    </source>
</evidence>
<name>A0A022PVR9_ERYGU</name>
<dbReference type="eggNOG" id="ENOG502RZTI">
    <property type="taxonomic scope" value="Eukaryota"/>
</dbReference>
<dbReference type="Proteomes" id="UP000030748">
    <property type="component" value="Unassembled WGS sequence"/>
</dbReference>
<feature type="domain" description="CCT" evidence="4">
    <location>
        <begin position="184"/>
        <end position="226"/>
    </location>
</feature>
<comment type="subcellular location">
    <subcellularLocation>
        <location evidence="1 3">Nucleus</location>
    </subcellularLocation>
</comment>
<dbReference type="STRING" id="4155.A0A022PVR9"/>
<sequence>MFGNNRNELPYEYTSQFQPHFPLTIPESTAAAFPSPPPPLDIPTGYHHDPVAALRSELGYASSCCSSYGGSPTSYGGGGAYSPTSYGGGGAYSPTATIIQRSISSHSLHKNPEIYNSPMHSSLSPRYFEAETATSVRKAMSTGDLQVVNLAQQHNQRSSISSAATESSIIESMNRANPYSPEEKRERIERYRSKRNLRNFNKKIKYECRKTLADSRPRIRGRFARNDEIEKNIPQSQWDQTGIEEYDDEDDDNWIHFLDAFSANLMP</sequence>
<dbReference type="EMBL" id="KI632313">
    <property type="protein sequence ID" value="EYU18903.1"/>
    <property type="molecule type" value="Genomic_DNA"/>
</dbReference>
<evidence type="ECO:0000313" key="5">
    <source>
        <dbReference type="EMBL" id="EYU18903.1"/>
    </source>
</evidence>
<evidence type="ECO:0000256" key="3">
    <source>
        <dbReference type="PROSITE-ProRule" id="PRU00357"/>
    </source>
</evidence>
<keyword evidence="6" id="KW-1185">Reference proteome</keyword>
<keyword evidence="2 3" id="KW-0539">Nucleus</keyword>
<dbReference type="GO" id="GO:0005634">
    <property type="term" value="C:nucleus"/>
    <property type="evidence" value="ECO:0000318"/>
    <property type="project" value="GO_Central"/>
</dbReference>
<evidence type="ECO:0000313" key="6">
    <source>
        <dbReference type="Proteomes" id="UP000030748"/>
    </source>
</evidence>
<reference evidence="5 6" key="1">
    <citation type="journal article" date="2013" name="Proc. Natl. Acad. Sci. U.S.A.">
        <title>Fine-scale variation in meiotic recombination in Mimulus inferred from population shotgun sequencing.</title>
        <authorList>
            <person name="Hellsten U."/>
            <person name="Wright K.M."/>
            <person name="Jenkins J."/>
            <person name="Shu S."/>
            <person name="Yuan Y."/>
            <person name="Wessler S.R."/>
            <person name="Schmutz J."/>
            <person name="Willis J.H."/>
            <person name="Rokhsar D.S."/>
        </authorList>
    </citation>
    <scope>NUCLEOTIDE SEQUENCE [LARGE SCALE GENOMIC DNA]</scope>
    <source>
        <strain evidence="6">cv. DUN x IM62</strain>
    </source>
</reference>
<evidence type="ECO:0000256" key="2">
    <source>
        <dbReference type="ARBA" id="ARBA00023242"/>
    </source>
</evidence>
<dbReference type="GO" id="GO:0009909">
    <property type="term" value="P:regulation of flower development"/>
    <property type="evidence" value="ECO:0000318"/>
    <property type="project" value="GO_Central"/>
</dbReference>
<accession>A0A022PVR9</accession>
<dbReference type="PROSITE" id="PS51017">
    <property type="entry name" value="CCT"/>
    <property type="match status" value="1"/>
</dbReference>
<dbReference type="PANTHER" id="PTHR31319">
    <property type="entry name" value="ZINC FINGER PROTEIN CONSTANS-LIKE 4"/>
    <property type="match status" value="1"/>
</dbReference>